<dbReference type="InterPro" id="IPR011009">
    <property type="entry name" value="Kinase-like_dom_sf"/>
</dbReference>
<sequence>MEVRMRFDDRAWIISDKVTDSWPLQILDPVVFRNIGNFLVKFTAGDAVFFTVLKTGGFNTSLQMEFEHSVTAIIRFPLPGSVMFPEEKLRTEVAAMRYIGDQTSIPVPLVIHSGTKKEGPMELAPFIIMEKINHTSNMLDILLDPNRPTDAPLSLDPSLGPAKLEALYKGLAGVCLSLSTTGQKTIGSVVQVDDFTWEVGARPVTYQMNELVRVGTLPRSKIPTTTFDTASSYFESLAQLQISHLMSQRNDSISSADDCRSKFVARFLFRKLTRDPKLRSQWIKNENGPFPMWCDDFRPGNVLVHEDLSIAGVVDWEFTYAAPVEFTHAPPWWLILEKPEYASTSLTEWSLEFERRLPIFLKAMTDCENQAIQKGRLSECQRLSNEMQQSWKTGDFWIVYAAMHSFAFDAIYWSMIDGRFFGPVCTKDICATWKERLHLLDAEELQTMEEYVELKLSQMETRALAWDPDQYTLDHIQKMDAA</sequence>
<gene>
    <name evidence="1" type="ORF">N7541_001783</name>
</gene>
<protein>
    <recommendedName>
        <fullName evidence="3">Aminoglycoside phosphotransferase domain-containing protein</fullName>
    </recommendedName>
</protein>
<dbReference type="InterPro" id="IPR051678">
    <property type="entry name" value="AGP_Transferase"/>
</dbReference>
<dbReference type="Proteomes" id="UP001148299">
    <property type="component" value="Unassembled WGS sequence"/>
</dbReference>
<evidence type="ECO:0000313" key="2">
    <source>
        <dbReference type="Proteomes" id="UP001148299"/>
    </source>
</evidence>
<dbReference type="SUPFAM" id="SSF56112">
    <property type="entry name" value="Protein kinase-like (PK-like)"/>
    <property type="match status" value="1"/>
</dbReference>
<dbReference type="PANTHER" id="PTHR21310">
    <property type="entry name" value="AMINOGLYCOSIDE PHOSPHOTRANSFERASE-RELATED-RELATED"/>
    <property type="match status" value="1"/>
</dbReference>
<comment type="caution">
    <text evidence="1">The sequence shown here is derived from an EMBL/GenBank/DDBJ whole genome shotgun (WGS) entry which is preliminary data.</text>
</comment>
<keyword evidence="2" id="KW-1185">Reference proteome</keyword>
<name>A0A9W9V3Y7_PENBR</name>
<proteinExistence type="predicted"/>
<organism evidence="1 2">
    <name type="scientific">Penicillium brevicompactum</name>
    <dbReference type="NCBI Taxonomy" id="5074"/>
    <lineage>
        <taxon>Eukaryota</taxon>
        <taxon>Fungi</taxon>
        <taxon>Dikarya</taxon>
        <taxon>Ascomycota</taxon>
        <taxon>Pezizomycotina</taxon>
        <taxon>Eurotiomycetes</taxon>
        <taxon>Eurotiomycetidae</taxon>
        <taxon>Eurotiales</taxon>
        <taxon>Aspergillaceae</taxon>
        <taxon>Penicillium</taxon>
    </lineage>
</organism>
<evidence type="ECO:0008006" key="3">
    <source>
        <dbReference type="Google" id="ProtNLM"/>
    </source>
</evidence>
<accession>A0A9W9V3Y7</accession>
<dbReference type="AlphaFoldDB" id="A0A9W9V3Y7"/>
<reference evidence="1" key="2">
    <citation type="journal article" date="2023" name="IMA Fungus">
        <title>Comparative genomic study of the Penicillium genus elucidates a diverse pangenome and 15 lateral gene transfer events.</title>
        <authorList>
            <person name="Petersen C."/>
            <person name="Sorensen T."/>
            <person name="Nielsen M.R."/>
            <person name="Sondergaard T.E."/>
            <person name="Sorensen J.L."/>
            <person name="Fitzpatrick D.A."/>
            <person name="Frisvad J.C."/>
            <person name="Nielsen K.L."/>
        </authorList>
    </citation>
    <scope>NUCLEOTIDE SEQUENCE</scope>
    <source>
        <strain evidence="1">IBT 35675</strain>
    </source>
</reference>
<dbReference type="EMBL" id="JAPZBR010000001">
    <property type="protein sequence ID" value="KAJ5367842.1"/>
    <property type="molecule type" value="Genomic_DNA"/>
</dbReference>
<reference evidence="1" key="1">
    <citation type="submission" date="2022-12" db="EMBL/GenBank/DDBJ databases">
        <authorList>
            <person name="Petersen C."/>
        </authorList>
    </citation>
    <scope>NUCLEOTIDE SEQUENCE</scope>
    <source>
        <strain evidence="1">IBT 35675</strain>
    </source>
</reference>
<dbReference type="PANTHER" id="PTHR21310:SF37">
    <property type="entry name" value="AMINOGLYCOSIDE PHOSPHOTRANSFERASE DOMAIN-CONTAINING PROTEIN"/>
    <property type="match status" value="1"/>
</dbReference>
<evidence type="ECO:0000313" key="1">
    <source>
        <dbReference type="EMBL" id="KAJ5367842.1"/>
    </source>
</evidence>